<dbReference type="InterPro" id="IPR045121">
    <property type="entry name" value="CoAse"/>
</dbReference>
<accession>A0A0A2SPS2</accession>
<feature type="domain" description="Nudix hydrolase" evidence="7">
    <location>
        <begin position="9"/>
        <end position="167"/>
    </location>
</feature>
<name>A0A0A2SPS2_9GAMM</name>
<keyword evidence="3" id="KW-0479">Metal-binding</keyword>
<evidence type="ECO:0000256" key="6">
    <source>
        <dbReference type="ARBA" id="ARBA00023211"/>
    </source>
</evidence>
<keyword evidence="6" id="KW-0464">Manganese</keyword>
<dbReference type="STRING" id="1498499.EP47_02010"/>
<keyword evidence="9" id="KW-1185">Reference proteome</keyword>
<evidence type="ECO:0000259" key="7">
    <source>
        <dbReference type="PROSITE" id="PS51462"/>
    </source>
</evidence>
<dbReference type="CDD" id="cd03426">
    <property type="entry name" value="NUDIX_CoAse_Nudt7"/>
    <property type="match status" value="1"/>
</dbReference>
<dbReference type="AlphaFoldDB" id="A0A0A2SPS2"/>
<dbReference type="PROSITE" id="PS51462">
    <property type="entry name" value="NUDIX"/>
    <property type="match status" value="1"/>
</dbReference>
<sequence length="167" mass="18835">MESNNITRITSAHSSVIVLHDLSEDSLILTKRSEKLRNHPGEVCFPGGFHEAKDQNLYSTALRELNEELGITADRIRLIKKLKVERTLGGLIIHPWLASIETVVPYTMNFQEVSALISVPMLLVKNLQNYKKMVIEKKGLCFVTCQFIASKELIWGATARIMKQLAS</sequence>
<dbReference type="GO" id="GO:0046872">
    <property type="term" value="F:metal ion binding"/>
    <property type="evidence" value="ECO:0007669"/>
    <property type="project" value="UniProtKB-KW"/>
</dbReference>
<dbReference type="Gene3D" id="3.90.79.10">
    <property type="entry name" value="Nucleoside Triphosphate Pyrophosphohydrolase"/>
    <property type="match status" value="1"/>
</dbReference>
<dbReference type="GO" id="GO:0010945">
    <property type="term" value="F:coenzyme A diphosphatase activity"/>
    <property type="evidence" value="ECO:0007669"/>
    <property type="project" value="InterPro"/>
</dbReference>
<evidence type="ECO:0000256" key="5">
    <source>
        <dbReference type="ARBA" id="ARBA00022842"/>
    </source>
</evidence>
<keyword evidence="4" id="KW-0378">Hydrolase</keyword>
<dbReference type="PANTHER" id="PTHR12992:SF11">
    <property type="entry name" value="MITOCHONDRIAL COENZYME A DIPHOSPHATASE NUDT8"/>
    <property type="match status" value="1"/>
</dbReference>
<dbReference type="InterPro" id="IPR015797">
    <property type="entry name" value="NUDIX_hydrolase-like_dom_sf"/>
</dbReference>
<dbReference type="InterPro" id="IPR000086">
    <property type="entry name" value="NUDIX_hydrolase_dom"/>
</dbReference>
<reference evidence="8 9" key="1">
    <citation type="submission" date="2014-05" db="EMBL/GenBank/DDBJ databases">
        <authorList>
            <person name="Rizzardi K."/>
            <person name="Winiecka-Krusnell J."/>
            <person name="Ramliden M."/>
            <person name="Alm E."/>
            <person name="Andersson S."/>
            <person name="Byfors S."/>
        </authorList>
    </citation>
    <scope>NUCLEOTIDE SEQUENCE [LARGE SCALE GENOMIC DNA]</scope>
    <source>
        <strain evidence="8 9">LEGN</strain>
    </source>
</reference>
<dbReference type="Pfam" id="PF00293">
    <property type="entry name" value="NUDIX"/>
    <property type="match status" value="1"/>
</dbReference>
<keyword evidence="5" id="KW-0460">Magnesium</keyword>
<dbReference type="SUPFAM" id="SSF55811">
    <property type="entry name" value="Nudix"/>
    <property type="match status" value="1"/>
</dbReference>
<evidence type="ECO:0000313" key="9">
    <source>
        <dbReference type="Proteomes" id="UP000054422"/>
    </source>
</evidence>
<comment type="cofactor">
    <cofactor evidence="1">
        <name>Mn(2+)</name>
        <dbReference type="ChEBI" id="CHEBI:29035"/>
    </cofactor>
</comment>
<comment type="cofactor">
    <cofactor evidence="2">
        <name>Mg(2+)</name>
        <dbReference type="ChEBI" id="CHEBI:18420"/>
    </cofactor>
</comment>
<evidence type="ECO:0000256" key="2">
    <source>
        <dbReference type="ARBA" id="ARBA00001946"/>
    </source>
</evidence>
<evidence type="ECO:0000256" key="3">
    <source>
        <dbReference type="ARBA" id="ARBA00022723"/>
    </source>
</evidence>
<dbReference type="Proteomes" id="UP000054422">
    <property type="component" value="Unassembled WGS sequence"/>
</dbReference>
<protein>
    <submittedName>
        <fullName evidence="8">DNA mismatch repair protein MutT</fullName>
    </submittedName>
</protein>
<evidence type="ECO:0000256" key="4">
    <source>
        <dbReference type="ARBA" id="ARBA00022801"/>
    </source>
</evidence>
<organism evidence="8 9">
    <name type="scientific">Legionella norrlandica</name>
    <dbReference type="NCBI Taxonomy" id="1498499"/>
    <lineage>
        <taxon>Bacteria</taxon>
        <taxon>Pseudomonadati</taxon>
        <taxon>Pseudomonadota</taxon>
        <taxon>Gammaproteobacteria</taxon>
        <taxon>Legionellales</taxon>
        <taxon>Legionellaceae</taxon>
        <taxon>Legionella</taxon>
    </lineage>
</organism>
<gene>
    <name evidence="8" type="ORF">EP47_02010</name>
</gene>
<proteinExistence type="predicted"/>
<dbReference type="EMBL" id="JNCF01000042">
    <property type="protein sequence ID" value="KGP62752.1"/>
    <property type="molecule type" value="Genomic_DNA"/>
</dbReference>
<evidence type="ECO:0000313" key="8">
    <source>
        <dbReference type="EMBL" id="KGP62752.1"/>
    </source>
</evidence>
<dbReference type="PANTHER" id="PTHR12992">
    <property type="entry name" value="NUDIX HYDROLASE"/>
    <property type="match status" value="1"/>
</dbReference>
<comment type="caution">
    <text evidence="8">The sequence shown here is derived from an EMBL/GenBank/DDBJ whole genome shotgun (WGS) entry which is preliminary data.</text>
</comment>
<dbReference type="OrthoDB" id="9802805at2"/>
<dbReference type="RefSeq" id="WP_035890627.1">
    <property type="nucleotide sequence ID" value="NZ_JNCF01000042.1"/>
</dbReference>
<evidence type="ECO:0000256" key="1">
    <source>
        <dbReference type="ARBA" id="ARBA00001936"/>
    </source>
</evidence>